<gene>
    <name evidence="1" type="ORF">SAMN05660776_1579</name>
</gene>
<organism evidence="1 2">
    <name type="scientific">Salegentibacter holothuriorum</name>
    <dbReference type="NCBI Taxonomy" id="241145"/>
    <lineage>
        <taxon>Bacteria</taxon>
        <taxon>Pseudomonadati</taxon>
        <taxon>Bacteroidota</taxon>
        <taxon>Flavobacteriia</taxon>
        <taxon>Flavobacteriales</taxon>
        <taxon>Flavobacteriaceae</taxon>
        <taxon>Salegentibacter</taxon>
    </lineage>
</organism>
<dbReference type="EMBL" id="FUYY01000002">
    <property type="protein sequence ID" value="SKB51891.1"/>
    <property type="molecule type" value="Genomic_DNA"/>
</dbReference>
<evidence type="ECO:0000313" key="1">
    <source>
        <dbReference type="EMBL" id="SKB51891.1"/>
    </source>
</evidence>
<name>A0A1T5BXN8_9FLAO</name>
<accession>A0A1T5BXN8</accession>
<evidence type="ECO:0000313" key="2">
    <source>
        <dbReference type="Proteomes" id="UP000190230"/>
    </source>
</evidence>
<reference evidence="2" key="1">
    <citation type="submission" date="2017-02" db="EMBL/GenBank/DDBJ databases">
        <authorList>
            <person name="Varghese N."/>
            <person name="Submissions S."/>
        </authorList>
    </citation>
    <scope>NUCLEOTIDE SEQUENCE [LARGE SCALE GENOMIC DNA]</scope>
    <source>
        <strain evidence="2">DSM 23405</strain>
    </source>
</reference>
<dbReference type="Gene3D" id="2.40.160.10">
    <property type="entry name" value="Porin"/>
    <property type="match status" value="1"/>
</dbReference>
<keyword evidence="2" id="KW-1185">Reference proteome</keyword>
<dbReference type="AlphaFoldDB" id="A0A1T5BXN8"/>
<dbReference type="InterPro" id="IPR010870">
    <property type="entry name" value="Porin_O/P"/>
</dbReference>
<dbReference type="STRING" id="241145.SAMN05660776_1579"/>
<proteinExistence type="predicted"/>
<sequence length="379" mass="43888">MKSCSKHSIPVFYIIFFLFLGNFNGFGQNDSLIDDYSYYKRKFKLNALVVGRYTTSLNKDVDFMGQHYTGEDFVSNSFEMQYARLSTTFFINDRISTSILVNLADFKKENVRGKVLENAFVTYYHNSYLKLRAGQFRPFFGLEDLHPFQLDNSYAWSRQYSLFGRNGWQSFQIGAAAFGSLKSNIFSYYLTVYNGNNKNIMGDNDSSKNLTLRLEYMPIPVLQIGLNGGRASYKGQKANAYGIDAQLQQPLGNRFDLDINAEFKKGTNFEAFRMTEEPLAKLDNYMMEGFYFLYRLRYRLDAPRLRALELSLRHEYLDKNTSFEDDEIVTYVPMLSLVFAGTYDAKLSLVGVINDYKLNIPNTTQYDSSKMLIQFQVAY</sequence>
<dbReference type="InterPro" id="IPR023614">
    <property type="entry name" value="Porin_dom_sf"/>
</dbReference>
<dbReference type="OrthoDB" id="1412624at2"/>
<dbReference type="Proteomes" id="UP000190230">
    <property type="component" value="Unassembled WGS sequence"/>
</dbReference>
<dbReference type="Pfam" id="PF07396">
    <property type="entry name" value="Porin_O_P"/>
    <property type="match status" value="1"/>
</dbReference>
<protein>
    <submittedName>
        <fullName evidence="1">Phosphate-selective porin O and P</fullName>
    </submittedName>
</protein>